<evidence type="ECO:0000313" key="3">
    <source>
        <dbReference type="Proteomes" id="UP000215377"/>
    </source>
</evidence>
<dbReference type="PROSITE" id="PS51708">
    <property type="entry name" value="CHAD"/>
    <property type="match status" value="1"/>
</dbReference>
<keyword evidence="3" id="KW-1185">Reference proteome</keyword>
<organism evidence="2 3">
    <name type="scientific">Marinibacterium profundimaris</name>
    <dbReference type="NCBI Taxonomy" id="1679460"/>
    <lineage>
        <taxon>Bacteria</taxon>
        <taxon>Pseudomonadati</taxon>
        <taxon>Pseudomonadota</taxon>
        <taxon>Alphaproteobacteria</taxon>
        <taxon>Rhodobacterales</taxon>
        <taxon>Paracoccaceae</taxon>
        <taxon>Marinibacterium</taxon>
    </lineage>
</organism>
<dbReference type="SMART" id="SM00880">
    <property type="entry name" value="CHAD"/>
    <property type="match status" value="1"/>
</dbReference>
<dbReference type="EMBL" id="AQQR01000003">
    <property type="protein sequence ID" value="OWU75111.1"/>
    <property type="molecule type" value="Genomic_DNA"/>
</dbReference>
<name>A0A225NQU5_9RHOB</name>
<dbReference type="Pfam" id="PF05235">
    <property type="entry name" value="CHAD"/>
    <property type="match status" value="1"/>
</dbReference>
<sequence length="494" mass="54430">MDDLAGASLGTARVLADDEDTTEDFALLDTFDGSLMGSGRMLVAAGPDMLLLRAGAAPLRQAAADPGFVQAMPYGEVTAELAACVDPLRVLLPLAKGQVRRQGLKLVDDLDKTVARCRVLLFATEAGRRAALVEFRPLRGYDAEMAQLRALVTALGREPDNPGEVACALAGPEAAYSNKPRVEMAPTDSAFRVANAVIRANLAAARRNEHGVIADLDTEFLHDYRVALRRIRSVVSLFKGVYTAEQTEELRSRFNALMAPTGRLRDLDVYMLERGRYTAMAPEEFRPGLEKLFDSLATDRETARRTLGRRLRSEAYAKEVRSLEKLVASRKKLHRGPAAGRDALDFAQALTWKRYRKVCRIAATIDDDTEDEQIHALRIQCKKLRYLIEIFAPLFDPAETAKVLKSLKKLQNTLGDFNDCAVQQAELHEMLDRLDPNTTPDAVEIAAAVGALISLLHGRQLDHRARVVSSFAAFDSDTTRTRVRSLFKPGKASA</sequence>
<feature type="domain" description="CHAD" evidence="1">
    <location>
        <begin position="187"/>
        <end position="480"/>
    </location>
</feature>
<comment type="caution">
    <text evidence="2">The sequence shown here is derived from an EMBL/GenBank/DDBJ whole genome shotgun (WGS) entry which is preliminary data.</text>
</comment>
<dbReference type="InterPro" id="IPR007899">
    <property type="entry name" value="CHAD_dom"/>
</dbReference>
<accession>A0A225NQU5</accession>
<dbReference type="AlphaFoldDB" id="A0A225NQU5"/>
<evidence type="ECO:0000259" key="1">
    <source>
        <dbReference type="PROSITE" id="PS51708"/>
    </source>
</evidence>
<dbReference type="PANTHER" id="PTHR39339">
    <property type="entry name" value="SLR1444 PROTEIN"/>
    <property type="match status" value="1"/>
</dbReference>
<dbReference type="Gene3D" id="1.40.20.10">
    <property type="entry name" value="CHAD domain"/>
    <property type="match status" value="1"/>
</dbReference>
<reference evidence="2 3" key="1">
    <citation type="submission" date="2013-04" db="EMBL/GenBank/DDBJ databases">
        <title>Oceanicola sp. 22II1-22F33 Genome Sequencing.</title>
        <authorList>
            <person name="Lai Q."/>
            <person name="Li G."/>
            <person name="Shao Z."/>
        </authorList>
    </citation>
    <scope>NUCLEOTIDE SEQUENCE [LARGE SCALE GENOMIC DNA]</scope>
    <source>
        <strain evidence="2 3">22II1-22F33</strain>
    </source>
</reference>
<dbReference type="PANTHER" id="PTHR39339:SF1">
    <property type="entry name" value="CHAD DOMAIN-CONTAINING PROTEIN"/>
    <property type="match status" value="1"/>
</dbReference>
<proteinExistence type="predicted"/>
<dbReference type="Proteomes" id="UP000215377">
    <property type="component" value="Unassembled WGS sequence"/>
</dbReference>
<dbReference type="InterPro" id="IPR038186">
    <property type="entry name" value="CHAD_dom_sf"/>
</dbReference>
<evidence type="ECO:0000313" key="2">
    <source>
        <dbReference type="EMBL" id="OWU75111.1"/>
    </source>
</evidence>
<gene>
    <name evidence="2" type="ORF">ATO3_10695</name>
</gene>
<protein>
    <recommendedName>
        <fullName evidence="1">CHAD domain-containing protein</fullName>
    </recommendedName>
</protein>